<dbReference type="InterPro" id="IPR001636">
    <property type="entry name" value="SAICAR_synth"/>
</dbReference>
<dbReference type="FunFam" id="3.30.470.20:FF:000015">
    <property type="entry name" value="Phosphoribosylaminoimidazole-succinocarboxamide synthase"/>
    <property type="match status" value="1"/>
</dbReference>
<evidence type="ECO:0000256" key="10">
    <source>
        <dbReference type="ARBA" id="ARBA00048475"/>
    </source>
</evidence>
<dbReference type="Gene3D" id="3.30.470.20">
    <property type="entry name" value="ATP-grasp fold, B domain"/>
    <property type="match status" value="1"/>
</dbReference>
<evidence type="ECO:0000256" key="4">
    <source>
        <dbReference type="ARBA" id="ARBA00016460"/>
    </source>
</evidence>
<dbReference type="GO" id="GO:0004639">
    <property type="term" value="F:phosphoribosylaminoimidazolesuccinocarboxamide synthase activity"/>
    <property type="evidence" value="ECO:0007669"/>
    <property type="project" value="UniProtKB-UniRule"/>
</dbReference>
<keyword evidence="6 11" id="KW-0547">Nucleotide-binding</keyword>
<reference evidence="13 14" key="1">
    <citation type="submission" date="2019-03" db="EMBL/GenBank/DDBJ databases">
        <title>Genomic Encyclopedia of Type Strains, Phase IV (KMG-IV): sequencing the most valuable type-strain genomes for metagenomic binning, comparative biology and taxonomic classification.</title>
        <authorList>
            <person name="Goeker M."/>
        </authorList>
    </citation>
    <scope>NUCLEOTIDE SEQUENCE [LARGE SCALE GENOMIC DNA]</scope>
    <source>
        <strain evidence="13 14">LX-B</strain>
    </source>
</reference>
<evidence type="ECO:0000256" key="3">
    <source>
        <dbReference type="ARBA" id="ARBA00012217"/>
    </source>
</evidence>
<dbReference type="GO" id="GO:0005737">
    <property type="term" value="C:cytoplasm"/>
    <property type="evidence" value="ECO:0007669"/>
    <property type="project" value="TreeGrafter"/>
</dbReference>
<evidence type="ECO:0000256" key="9">
    <source>
        <dbReference type="ARBA" id="ARBA00030409"/>
    </source>
</evidence>
<dbReference type="Pfam" id="PF01259">
    <property type="entry name" value="SAICAR_synt"/>
    <property type="match status" value="1"/>
</dbReference>
<gene>
    <name evidence="11" type="primary">purC</name>
    <name evidence="13" type="ORF">EDC14_10645</name>
</gene>
<proteinExistence type="inferred from homology"/>
<dbReference type="InterPro" id="IPR018236">
    <property type="entry name" value="SAICAR_synthetase_CS"/>
</dbReference>
<evidence type="ECO:0000256" key="5">
    <source>
        <dbReference type="ARBA" id="ARBA00022598"/>
    </source>
</evidence>
<evidence type="ECO:0000256" key="7">
    <source>
        <dbReference type="ARBA" id="ARBA00022755"/>
    </source>
</evidence>
<comment type="pathway">
    <text evidence="1 11">Purine metabolism; IMP biosynthesis via de novo pathway; 5-amino-1-(5-phospho-D-ribosyl)imidazole-4-carboxamide from 5-amino-1-(5-phospho-D-ribosyl)imidazole-4-carboxylate: step 1/2.</text>
</comment>
<evidence type="ECO:0000256" key="8">
    <source>
        <dbReference type="ARBA" id="ARBA00022840"/>
    </source>
</evidence>
<dbReference type="NCBIfam" id="NF010568">
    <property type="entry name" value="PRK13961.1"/>
    <property type="match status" value="1"/>
</dbReference>
<evidence type="ECO:0000259" key="12">
    <source>
        <dbReference type="Pfam" id="PF01259"/>
    </source>
</evidence>
<comment type="similarity">
    <text evidence="2 11">Belongs to the SAICAR synthetase family.</text>
</comment>
<dbReference type="GO" id="GO:0005524">
    <property type="term" value="F:ATP binding"/>
    <property type="evidence" value="ECO:0007669"/>
    <property type="project" value="UniProtKB-KW"/>
</dbReference>
<accession>A0A4R1QPW9</accession>
<organism evidence="13 14">
    <name type="scientific">Hydrogenispora ethanolica</name>
    <dbReference type="NCBI Taxonomy" id="1082276"/>
    <lineage>
        <taxon>Bacteria</taxon>
        <taxon>Bacillati</taxon>
        <taxon>Bacillota</taxon>
        <taxon>Hydrogenispora</taxon>
    </lineage>
</organism>
<evidence type="ECO:0000313" key="13">
    <source>
        <dbReference type="EMBL" id="TCL54395.1"/>
    </source>
</evidence>
<dbReference type="OrthoDB" id="9801549at2"/>
<comment type="catalytic activity">
    <reaction evidence="10 11">
        <text>5-amino-1-(5-phospho-D-ribosyl)imidazole-4-carboxylate + L-aspartate + ATP = (2S)-2-[5-amino-1-(5-phospho-beta-D-ribosyl)imidazole-4-carboxamido]succinate + ADP + phosphate + 2 H(+)</text>
        <dbReference type="Rhea" id="RHEA:22628"/>
        <dbReference type="ChEBI" id="CHEBI:15378"/>
        <dbReference type="ChEBI" id="CHEBI:29991"/>
        <dbReference type="ChEBI" id="CHEBI:30616"/>
        <dbReference type="ChEBI" id="CHEBI:43474"/>
        <dbReference type="ChEBI" id="CHEBI:58443"/>
        <dbReference type="ChEBI" id="CHEBI:77657"/>
        <dbReference type="ChEBI" id="CHEBI:456216"/>
        <dbReference type="EC" id="6.3.2.6"/>
    </reaction>
</comment>
<dbReference type="PANTHER" id="PTHR43700:SF1">
    <property type="entry name" value="PHOSPHORIBOSYLAMINOIMIDAZOLE-SUCCINOCARBOXAMIDE SYNTHASE"/>
    <property type="match status" value="1"/>
</dbReference>
<keyword evidence="14" id="KW-1185">Reference proteome</keyword>
<dbReference type="AlphaFoldDB" id="A0A4R1QPW9"/>
<keyword evidence="8 11" id="KW-0067">ATP-binding</keyword>
<sequence>MAVSTTTLKSFPMIGRGKVRDIYDLNQHLLIVATDRLSAFDVVFNEPIPEKGRVLTGLSVHWFRQTAELLPNHFISAEIDEVPGLTSAEREMLRGRSMLVKKGQVVPVECIVRGYLAGSGWKDYQQTGAVSGIKLPEGLVESSKLPEPIFTPTTKESTGHDAPLTYAELSQKVGAELAGLLKDYSLRLYQFGAERAEANGIIIADTKFEFAWVDGVLTVVDEVFTPDSSRFWPLDQYRAGQSQPSFDKQYVRDYLETLDWNKQPPAPALPVEIIQKTSAKYLEAYQRIVGQPLY</sequence>
<dbReference type="UniPathway" id="UPA00074">
    <property type="reaction ID" value="UER00131"/>
</dbReference>
<dbReference type="EMBL" id="SLUN01000064">
    <property type="protein sequence ID" value="TCL54395.1"/>
    <property type="molecule type" value="Genomic_DNA"/>
</dbReference>
<dbReference type="SUPFAM" id="SSF56104">
    <property type="entry name" value="SAICAR synthase-like"/>
    <property type="match status" value="1"/>
</dbReference>
<dbReference type="NCBIfam" id="TIGR00081">
    <property type="entry name" value="purC"/>
    <property type="match status" value="1"/>
</dbReference>
<dbReference type="RefSeq" id="WP_132018067.1">
    <property type="nucleotide sequence ID" value="NZ_SLUN01000064.1"/>
</dbReference>
<evidence type="ECO:0000256" key="6">
    <source>
        <dbReference type="ARBA" id="ARBA00022741"/>
    </source>
</evidence>
<dbReference type="CDD" id="cd01414">
    <property type="entry name" value="SAICAR_synt_Sc"/>
    <property type="match status" value="1"/>
</dbReference>
<evidence type="ECO:0000313" key="14">
    <source>
        <dbReference type="Proteomes" id="UP000295008"/>
    </source>
</evidence>
<dbReference type="InterPro" id="IPR028923">
    <property type="entry name" value="SAICAR_synt/ADE2_N"/>
</dbReference>
<dbReference type="PANTHER" id="PTHR43700">
    <property type="entry name" value="PHOSPHORIBOSYLAMINOIMIDAZOLE-SUCCINOCARBOXAMIDE SYNTHASE"/>
    <property type="match status" value="1"/>
</dbReference>
<name>A0A4R1QPW9_HYDET</name>
<comment type="caution">
    <text evidence="13">The sequence shown here is derived from an EMBL/GenBank/DDBJ whole genome shotgun (WGS) entry which is preliminary data.</text>
</comment>
<dbReference type="Gene3D" id="3.30.200.20">
    <property type="entry name" value="Phosphorylase Kinase, domain 1"/>
    <property type="match status" value="1"/>
</dbReference>
<evidence type="ECO:0000256" key="1">
    <source>
        <dbReference type="ARBA" id="ARBA00004672"/>
    </source>
</evidence>
<feature type="domain" description="SAICAR synthetase/ADE2 N-terminal" evidence="12">
    <location>
        <begin position="14"/>
        <end position="265"/>
    </location>
</feature>
<dbReference type="HAMAP" id="MF_00137">
    <property type="entry name" value="SAICAR_synth"/>
    <property type="match status" value="1"/>
</dbReference>
<dbReference type="Proteomes" id="UP000295008">
    <property type="component" value="Unassembled WGS sequence"/>
</dbReference>
<dbReference type="GO" id="GO:0006189">
    <property type="term" value="P:'de novo' IMP biosynthetic process"/>
    <property type="evidence" value="ECO:0007669"/>
    <property type="project" value="UniProtKB-UniRule"/>
</dbReference>
<evidence type="ECO:0000256" key="2">
    <source>
        <dbReference type="ARBA" id="ARBA00010190"/>
    </source>
</evidence>
<dbReference type="EC" id="6.3.2.6" evidence="3 11"/>
<keyword evidence="5 11" id="KW-0436">Ligase</keyword>
<protein>
    <recommendedName>
        <fullName evidence="4 11">Phosphoribosylaminoimidazole-succinocarboxamide synthase</fullName>
        <ecNumber evidence="3 11">6.3.2.6</ecNumber>
    </recommendedName>
    <alternativeName>
        <fullName evidence="9 11">SAICAR synthetase</fullName>
    </alternativeName>
</protein>
<dbReference type="PROSITE" id="PS01057">
    <property type="entry name" value="SAICAR_SYNTHETASE_1"/>
    <property type="match status" value="1"/>
</dbReference>
<keyword evidence="7 11" id="KW-0658">Purine biosynthesis</keyword>
<evidence type="ECO:0000256" key="11">
    <source>
        <dbReference type="HAMAP-Rule" id="MF_00137"/>
    </source>
</evidence>